<dbReference type="AlphaFoldDB" id="A0A8T2V1A4"/>
<sequence>MIETRAHWRNRRACILCLDEEFWENVKFVLNILTPIYSVLHMTDCEGATLGLLIHTMRRAIDDVRAATFVTVEQANEVLEVTLRRWTWMHRPIHGFANLLHRAFKSSTLYTDFELLSDRLSYMTRVVPSHLHNDMLEKTSFYLDERGNWIPFMLR</sequence>
<keyword evidence="2" id="KW-1185">Reference proteome</keyword>
<dbReference type="EMBL" id="CM035408">
    <property type="protein sequence ID" value="KAH7441192.1"/>
    <property type="molecule type" value="Genomic_DNA"/>
</dbReference>
<protein>
    <submittedName>
        <fullName evidence="1">Uncharacterized protein</fullName>
    </submittedName>
</protein>
<evidence type="ECO:0000313" key="1">
    <source>
        <dbReference type="EMBL" id="KAH7441192.1"/>
    </source>
</evidence>
<name>A0A8T2V1A4_CERRI</name>
<organism evidence="1 2">
    <name type="scientific">Ceratopteris richardii</name>
    <name type="common">Triangle waterfern</name>
    <dbReference type="NCBI Taxonomy" id="49495"/>
    <lineage>
        <taxon>Eukaryota</taxon>
        <taxon>Viridiplantae</taxon>
        <taxon>Streptophyta</taxon>
        <taxon>Embryophyta</taxon>
        <taxon>Tracheophyta</taxon>
        <taxon>Polypodiopsida</taxon>
        <taxon>Polypodiidae</taxon>
        <taxon>Polypodiales</taxon>
        <taxon>Pteridineae</taxon>
        <taxon>Pteridaceae</taxon>
        <taxon>Parkerioideae</taxon>
        <taxon>Ceratopteris</taxon>
    </lineage>
</organism>
<comment type="caution">
    <text evidence="1">The sequence shown here is derived from an EMBL/GenBank/DDBJ whole genome shotgun (WGS) entry which is preliminary data.</text>
</comment>
<gene>
    <name evidence="1" type="ORF">KP509_03G028500</name>
</gene>
<reference evidence="1" key="1">
    <citation type="submission" date="2021-08" db="EMBL/GenBank/DDBJ databases">
        <title>WGS assembly of Ceratopteris richardii.</title>
        <authorList>
            <person name="Marchant D.B."/>
            <person name="Chen G."/>
            <person name="Jenkins J."/>
            <person name="Shu S."/>
            <person name="Leebens-Mack J."/>
            <person name="Grimwood J."/>
            <person name="Schmutz J."/>
            <person name="Soltis P."/>
            <person name="Soltis D."/>
            <person name="Chen Z.-H."/>
        </authorList>
    </citation>
    <scope>NUCLEOTIDE SEQUENCE</scope>
    <source>
        <strain evidence="1">Whitten #5841</strain>
        <tissue evidence="1">Leaf</tissue>
    </source>
</reference>
<evidence type="ECO:0000313" key="2">
    <source>
        <dbReference type="Proteomes" id="UP000825935"/>
    </source>
</evidence>
<proteinExistence type="predicted"/>
<dbReference type="OrthoDB" id="4951847at2759"/>
<dbReference type="Proteomes" id="UP000825935">
    <property type="component" value="Chromosome 3"/>
</dbReference>
<accession>A0A8T2V1A4</accession>